<feature type="chain" id="PRO_5046047518" evidence="4">
    <location>
        <begin position="20"/>
        <end position="183"/>
    </location>
</feature>
<keyword evidence="7" id="KW-1185">Reference proteome</keyword>
<reference evidence="7" key="1">
    <citation type="journal article" date="2019" name="Int. J. Syst. Evol. Microbiol.">
        <title>The Global Catalogue of Microorganisms (GCM) 10K type strain sequencing project: providing services to taxonomists for standard genome sequencing and annotation.</title>
        <authorList>
            <consortium name="The Broad Institute Genomics Platform"/>
            <consortium name="The Broad Institute Genome Sequencing Center for Infectious Disease"/>
            <person name="Wu L."/>
            <person name="Ma J."/>
        </authorList>
    </citation>
    <scope>NUCLEOTIDE SEQUENCE [LARGE SCALE GENOMIC DNA]</scope>
    <source>
        <strain evidence="7">CGMCC 4.7242</strain>
    </source>
</reference>
<dbReference type="PROSITE" id="PS51352">
    <property type="entry name" value="THIOREDOXIN_2"/>
    <property type="match status" value="1"/>
</dbReference>
<dbReference type="RefSeq" id="WP_390262928.1">
    <property type="nucleotide sequence ID" value="NZ_JBHUGH010000010.1"/>
</dbReference>
<gene>
    <name evidence="6" type="ORF">ACFSGJ_13825</name>
</gene>
<protein>
    <submittedName>
        <fullName evidence="6">TlpA family protein disulfide reductase</fullName>
    </submittedName>
</protein>
<comment type="caution">
    <text evidence="6">The sequence shown here is derived from an EMBL/GenBank/DDBJ whole genome shotgun (WGS) entry which is preliminary data.</text>
</comment>
<dbReference type="PANTHER" id="PTHR42852:SF13">
    <property type="entry name" value="PROTEIN DIPZ"/>
    <property type="match status" value="1"/>
</dbReference>
<evidence type="ECO:0000256" key="4">
    <source>
        <dbReference type="SAM" id="SignalP"/>
    </source>
</evidence>
<evidence type="ECO:0000256" key="2">
    <source>
        <dbReference type="ARBA" id="ARBA00022748"/>
    </source>
</evidence>
<evidence type="ECO:0000313" key="6">
    <source>
        <dbReference type="EMBL" id="MFD1913292.1"/>
    </source>
</evidence>
<evidence type="ECO:0000313" key="7">
    <source>
        <dbReference type="Proteomes" id="UP001597353"/>
    </source>
</evidence>
<feature type="domain" description="Thioredoxin" evidence="5">
    <location>
        <begin position="40"/>
        <end position="182"/>
    </location>
</feature>
<keyword evidence="2" id="KW-0201">Cytochrome c-type biogenesis</keyword>
<name>A0ABW4S6Z2_9RHOB</name>
<evidence type="ECO:0000256" key="1">
    <source>
        <dbReference type="ARBA" id="ARBA00004196"/>
    </source>
</evidence>
<dbReference type="EMBL" id="JBHUGH010000010">
    <property type="protein sequence ID" value="MFD1913292.1"/>
    <property type="molecule type" value="Genomic_DNA"/>
</dbReference>
<proteinExistence type="predicted"/>
<dbReference type="CDD" id="cd02966">
    <property type="entry name" value="TlpA_like_family"/>
    <property type="match status" value="1"/>
</dbReference>
<keyword evidence="4" id="KW-0732">Signal</keyword>
<organism evidence="6 7">
    <name type="scientific">Halodurantibacterium flavum</name>
    <dbReference type="NCBI Taxonomy" id="1382802"/>
    <lineage>
        <taxon>Bacteria</taxon>
        <taxon>Pseudomonadati</taxon>
        <taxon>Pseudomonadota</taxon>
        <taxon>Alphaproteobacteria</taxon>
        <taxon>Rhodobacterales</taxon>
        <taxon>Paracoccaceae</taxon>
        <taxon>Halodurantibacterium</taxon>
    </lineage>
</organism>
<dbReference type="Proteomes" id="UP001597353">
    <property type="component" value="Unassembled WGS sequence"/>
</dbReference>
<dbReference type="Gene3D" id="3.40.30.10">
    <property type="entry name" value="Glutaredoxin"/>
    <property type="match status" value="1"/>
</dbReference>
<dbReference type="InterPro" id="IPR017937">
    <property type="entry name" value="Thioredoxin_CS"/>
</dbReference>
<dbReference type="Pfam" id="PF08534">
    <property type="entry name" value="Redoxin"/>
    <property type="match status" value="1"/>
</dbReference>
<evidence type="ECO:0000256" key="3">
    <source>
        <dbReference type="ARBA" id="ARBA00023284"/>
    </source>
</evidence>
<dbReference type="PANTHER" id="PTHR42852">
    <property type="entry name" value="THIOL:DISULFIDE INTERCHANGE PROTEIN DSBE"/>
    <property type="match status" value="1"/>
</dbReference>
<comment type="subcellular location">
    <subcellularLocation>
        <location evidence="1">Cell envelope</location>
    </subcellularLocation>
</comment>
<dbReference type="InterPro" id="IPR013766">
    <property type="entry name" value="Thioredoxin_domain"/>
</dbReference>
<evidence type="ECO:0000259" key="5">
    <source>
        <dbReference type="PROSITE" id="PS51352"/>
    </source>
</evidence>
<sequence>MRLLRLAVLYTAIALGANAAAAGTGAEALREGDMRKLVFHTDPRPLPRAALLDERDAPQDLTGYEGRIVVLNFWATWCAPCRHEMPSLDRLEATLGGGDLAVVPVATGRNPVPGIERFYAEAGITHLPVLRDPSSALAREMGVLGLPVTVILDREGREIARLTGDAEWDSDSAIAILTALIAE</sequence>
<accession>A0ABW4S6Z2</accession>
<dbReference type="SUPFAM" id="SSF52833">
    <property type="entry name" value="Thioredoxin-like"/>
    <property type="match status" value="1"/>
</dbReference>
<feature type="signal peptide" evidence="4">
    <location>
        <begin position="1"/>
        <end position="19"/>
    </location>
</feature>
<keyword evidence="3" id="KW-0676">Redox-active center</keyword>
<dbReference type="PROSITE" id="PS00194">
    <property type="entry name" value="THIOREDOXIN_1"/>
    <property type="match status" value="1"/>
</dbReference>
<dbReference type="InterPro" id="IPR036249">
    <property type="entry name" value="Thioredoxin-like_sf"/>
</dbReference>
<dbReference type="InterPro" id="IPR050553">
    <property type="entry name" value="Thioredoxin_ResA/DsbE_sf"/>
</dbReference>
<dbReference type="InterPro" id="IPR013740">
    <property type="entry name" value="Redoxin"/>
</dbReference>